<evidence type="ECO:0000313" key="3">
    <source>
        <dbReference type="Proteomes" id="UP000095210"/>
    </source>
</evidence>
<gene>
    <name evidence="2" type="ORF">TL08_15110</name>
</gene>
<keyword evidence="1" id="KW-1133">Transmembrane helix</keyword>
<reference evidence="3" key="1">
    <citation type="submission" date="2016-03" db="EMBL/GenBank/DDBJ databases">
        <title>Complete genome sequence of the type strain Actinoalloteichus hymeniacidonis DSM 45092.</title>
        <authorList>
            <person name="Schaffert L."/>
            <person name="Albersmeier A."/>
            <person name="Winkler A."/>
            <person name="Kalinowski J."/>
            <person name="Zotchev S."/>
            <person name="Ruckert C."/>
        </authorList>
    </citation>
    <scope>NUCLEOTIDE SEQUENCE [LARGE SCALE GENOMIC DNA]</scope>
    <source>
        <strain evidence="3">HPA177(T) (DSM 45092(T))</strain>
    </source>
</reference>
<protein>
    <submittedName>
        <fullName evidence="2">Uncharacterized protein</fullName>
    </submittedName>
</protein>
<dbReference type="AlphaFoldDB" id="A0AAC9HRV7"/>
<proteinExistence type="predicted"/>
<name>A0AAC9HRV7_9PSEU</name>
<dbReference type="EMBL" id="CP014859">
    <property type="protein sequence ID" value="AOS63831.1"/>
    <property type="molecule type" value="Genomic_DNA"/>
</dbReference>
<keyword evidence="1" id="KW-0812">Transmembrane</keyword>
<dbReference type="Proteomes" id="UP000095210">
    <property type="component" value="Chromosome"/>
</dbReference>
<evidence type="ECO:0000256" key="1">
    <source>
        <dbReference type="SAM" id="Phobius"/>
    </source>
</evidence>
<keyword evidence="1" id="KW-0472">Membrane</keyword>
<accession>A0AAC9HRV7</accession>
<organism evidence="2 3">
    <name type="scientific">Actinoalloteichus hymeniacidonis</name>
    <dbReference type="NCBI Taxonomy" id="340345"/>
    <lineage>
        <taxon>Bacteria</taxon>
        <taxon>Bacillati</taxon>
        <taxon>Actinomycetota</taxon>
        <taxon>Actinomycetes</taxon>
        <taxon>Pseudonocardiales</taxon>
        <taxon>Pseudonocardiaceae</taxon>
        <taxon>Actinoalloteichus</taxon>
    </lineage>
</organism>
<feature type="transmembrane region" description="Helical" evidence="1">
    <location>
        <begin position="17"/>
        <end position="38"/>
    </location>
</feature>
<dbReference type="KEGG" id="ahm:TL08_15110"/>
<sequence length="70" mass="8160">MNRSFLGRVLSAFEDQIFATVASVSIALLVFVALECWWQRWRDSHPRRRSPSKQDWARIRAAETRAAANR</sequence>
<keyword evidence="3" id="KW-1185">Reference proteome</keyword>
<evidence type="ECO:0000313" key="2">
    <source>
        <dbReference type="EMBL" id="AOS63831.1"/>
    </source>
</evidence>